<dbReference type="AlphaFoldDB" id="A0A0G4IW48"/>
<dbReference type="Gene3D" id="3.40.50.300">
    <property type="entry name" value="P-loop containing nucleotide triphosphate hydrolases"/>
    <property type="match status" value="1"/>
</dbReference>
<evidence type="ECO:0000256" key="2">
    <source>
        <dbReference type="ARBA" id="ARBA00022741"/>
    </source>
</evidence>
<evidence type="ECO:0000256" key="3">
    <source>
        <dbReference type="ARBA" id="ARBA00022840"/>
    </source>
</evidence>
<dbReference type="GO" id="GO:0005739">
    <property type="term" value="C:mitochondrion"/>
    <property type="evidence" value="ECO:0007669"/>
    <property type="project" value="TreeGrafter"/>
</dbReference>
<dbReference type="Proteomes" id="UP000039324">
    <property type="component" value="Unassembled WGS sequence"/>
</dbReference>
<evidence type="ECO:0000313" key="4">
    <source>
        <dbReference type="EMBL" id="CEO99525.1"/>
    </source>
</evidence>
<protein>
    <recommendedName>
        <fullName evidence="6">AAA+ ATPase domain-containing protein</fullName>
    </recommendedName>
</protein>
<accession>A0A0G4IW48</accession>
<comment type="similarity">
    <text evidence="1">Belongs to the AFG1 ATPase family.</text>
</comment>
<gene>
    <name evidence="4" type="ORF">PBRA_007258</name>
</gene>
<proteinExistence type="inferred from homology"/>
<dbReference type="PANTHER" id="PTHR12169">
    <property type="entry name" value="ATPASE N2B"/>
    <property type="match status" value="1"/>
</dbReference>
<reference evidence="4 5" key="1">
    <citation type="submission" date="2015-02" db="EMBL/GenBank/DDBJ databases">
        <authorList>
            <person name="Chooi Y.-H."/>
        </authorList>
    </citation>
    <scope>NUCLEOTIDE SEQUENCE [LARGE SCALE GENOMIC DNA]</scope>
    <source>
        <strain evidence="4">E3</strain>
    </source>
</reference>
<organism evidence="4 5">
    <name type="scientific">Plasmodiophora brassicae</name>
    <name type="common">Clubroot disease agent</name>
    <dbReference type="NCBI Taxonomy" id="37360"/>
    <lineage>
        <taxon>Eukaryota</taxon>
        <taxon>Sar</taxon>
        <taxon>Rhizaria</taxon>
        <taxon>Endomyxa</taxon>
        <taxon>Phytomyxea</taxon>
        <taxon>Plasmodiophorida</taxon>
        <taxon>Plasmodiophoridae</taxon>
        <taxon>Plasmodiophora</taxon>
    </lineage>
</organism>
<dbReference type="OMA" id="ARRFINM"/>
<name>A0A0G4IW48_PLABS</name>
<evidence type="ECO:0008006" key="6">
    <source>
        <dbReference type="Google" id="ProtNLM"/>
    </source>
</evidence>
<dbReference type="GO" id="GO:0016887">
    <property type="term" value="F:ATP hydrolysis activity"/>
    <property type="evidence" value="ECO:0007669"/>
    <property type="project" value="InterPro"/>
</dbReference>
<evidence type="ECO:0000313" key="5">
    <source>
        <dbReference type="Proteomes" id="UP000039324"/>
    </source>
</evidence>
<dbReference type="InterPro" id="IPR027417">
    <property type="entry name" value="P-loop_NTPase"/>
</dbReference>
<sequence length="409" mass="46306">MTAGRRWLSSAATSPSAMYASLVETRAVRRDPRQEAVLPRLDRLHAELNGYIAHRYRKPLSPIAPKRGFAASLMSLLRQSDEPAAVERAPKGLYIYGSPGTGKTLLMDMLYDCASVKHKRRVHFNSFMVNVHERIHRWRLSRDTDAADPIPPLAHGIGAEAHLLCFDEFQVTDVADAMIIRRLFDVLFEHGIVVVATSNRAPNELYKNGLQRELFVPFIDQLAQRCDVVNLDTDVDYRTVGAQLTGTYFQPDNVEQRRAFLSAFETVTHNAAPEKRDIPVGQGRTLHVRCCVRGVARFSFAELCDAYLGSADYAAIAREFHTVFLDGVPHFSIESRNVMRRFIVLVDELYQRKVRLVCLAAALPTELFQRSDNQAYDEGFAFDRCVSRLIEMQSKEYIVAGDLARKKRS</sequence>
<dbReference type="SUPFAM" id="SSF52540">
    <property type="entry name" value="P-loop containing nucleoside triphosphate hydrolases"/>
    <property type="match status" value="1"/>
</dbReference>
<evidence type="ECO:0000256" key="1">
    <source>
        <dbReference type="ARBA" id="ARBA00010322"/>
    </source>
</evidence>
<keyword evidence="2" id="KW-0547">Nucleotide-binding</keyword>
<dbReference type="GO" id="GO:0005524">
    <property type="term" value="F:ATP binding"/>
    <property type="evidence" value="ECO:0007669"/>
    <property type="project" value="UniProtKB-KW"/>
</dbReference>
<keyword evidence="5" id="KW-1185">Reference proteome</keyword>
<dbReference type="OrthoDB" id="548867at2759"/>
<dbReference type="PANTHER" id="PTHR12169:SF6">
    <property type="entry name" value="AFG1-LIKE ATPASE"/>
    <property type="match status" value="1"/>
</dbReference>
<keyword evidence="3" id="KW-0067">ATP-binding</keyword>
<dbReference type="EMBL" id="CDSF01000091">
    <property type="protein sequence ID" value="CEO99525.1"/>
    <property type="molecule type" value="Genomic_DNA"/>
</dbReference>
<dbReference type="NCBIfam" id="NF040713">
    <property type="entry name" value="ZapE"/>
    <property type="match status" value="1"/>
</dbReference>
<dbReference type="Pfam" id="PF03969">
    <property type="entry name" value="AFG1_ATPase"/>
    <property type="match status" value="1"/>
</dbReference>
<dbReference type="InterPro" id="IPR005654">
    <property type="entry name" value="ATPase_AFG1-like"/>
</dbReference>
<dbReference type="STRING" id="37360.A0A0G4IW48"/>